<reference evidence="3" key="1">
    <citation type="submission" date="2021-08" db="EMBL/GenBank/DDBJ databases">
        <authorList>
            <person name="Zhang H."/>
            <person name="Xu M."/>
            <person name="Yu Z."/>
            <person name="Yang L."/>
            <person name="Cai Y."/>
        </authorList>
    </citation>
    <scope>NUCLEOTIDE SEQUENCE</scope>
    <source>
        <strain evidence="3">CHL1</strain>
    </source>
</reference>
<keyword evidence="2" id="KW-1133">Transmembrane helix</keyword>
<feature type="region of interest" description="Disordered" evidence="1">
    <location>
        <begin position="212"/>
        <end position="231"/>
    </location>
</feature>
<name>A0A9E6UN80_9HYPH</name>
<gene>
    <name evidence="3" type="ORF">K6K41_03540</name>
</gene>
<keyword evidence="2" id="KW-0812">Transmembrane</keyword>
<evidence type="ECO:0000313" key="3">
    <source>
        <dbReference type="EMBL" id="QZO00766.1"/>
    </source>
</evidence>
<dbReference type="EMBL" id="CP081869">
    <property type="protein sequence ID" value="QZO00766.1"/>
    <property type="molecule type" value="Genomic_DNA"/>
</dbReference>
<dbReference type="AlphaFoldDB" id="A0A9E6UN80"/>
<feature type="compositionally biased region" description="Basic residues" evidence="1">
    <location>
        <begin position="383"/>
        <end position="400"/>
    </location>
</feature>
<dbReference type="KEGG" id="cmet:K6K41_03540"/>
<accession>A0A9E6UN80</accession>
<keyword evidence="4" id="KW-1185">Reference proteome</keyword>
<evidence type="ECO:0000256" key="2">
    <source>
        <dbReference type="SAM" id="Phobius"/>
    </source>
</evidence>
<feature type="transmembrane region" description="Helical" evidence="2">
    <location>
        <begin position="67"/>
        <end position="88"/>
    </location>
</feature>
<feature type="compositionally biased region" description="Basic and acidic residues" evidence="1">
    <location>
        <begin position="327"/>
        <end position="345"/>
    </location>
</feature>
<organism evidence="3 4">
    <name type="scientific">Chenggangzhangella methanolivorans</name>
    <dbReference type="NCBI Taxonomy" id="1437009"/>
    <lineage>
        <taxon>Bacteria</taxon>
        <taxon>Pseudomonadati</taxon>
        <taxon>Pseudomonadota</taxon>
        <taxon>Alphaproteobacteria</taxon>
        <taxon>Hyphomicrobiales</taxon>
        <taxon>Methylopilaceae</taxon>
        <taxon>Chenggangzhangella</taxon>
    </lineage>
</organism>
<feature type="region of interest" description="Disordered" evidence="1">
    <location>
        <begin position="281"/>
        <end position="400"/>
    </location>
</feature>
<feature type="compositionally biased region" description="Basic residues" evidence="1">
    <location>
        <begin position="346"/>
        <end position="368"/>
    </location>
</feature>
<evidence type="ECO:0000313" key="4">
    <source>
        <dbReference type="Proteomes" id="UP000825701"/>
    </source>
</evidence>
<dbReference type="Proteomes" id="UP000825701">
    <property type="component" value="Chromosome"/>
</dbReference>
<keyword evidence="2" id="KW-0472">Membrane</keyword>
<protein>
    <submittedName>
        <fullName evidence="3">Uncharacterized protein</fullName>
    </submittedName>
</protein>
<feature type="compositionally biased region" description="Basic and acidic residues" evidence="1">
    <location>
        <begin position="304"/>
        <end position="313"/>
    </location>
</feature>
<proteinExistence type="predicted"/>
<sequence>MNASVRAASVERSLHDDAKLAALEQRVYGLERGVHDLNQLFTGRIGEVSAQLAGLTTKLDERSRTPWATIVSAMGVVLAIVVAGGQLAKAPVDEALGRLERDYERLARESVSGAYLSEFKSTYENNRLVSRQDYDARFARVDAALSVLDARAREARDAVVPRGEHQERWRAEDAAIAGLQRQVDDLKSAFGGLYNARDVIVDLRQRLDRVEPRARRRRADHASPWPWRSGPGRYLRGRAEAAQVTFIVGSERFWHREGMHTPCVIALALALATVSAAAQDKPVLAPPGQGPSGPQEPAGAPGKPQDEGVEKARAAAKSADPEDEEQLDRARAAARAADPRPDLDRPRRRARGRSRRQGLHVGARRPRRDRAEARRVALTGPAHRPRRLGRRGHRLQALHL</sequence>
<feature type="compositionally biased region" description="Low complexity" evidence="1">
    <location>
        <begin position="292"/>
        <end position="302"/>
    </location>
</feature>
<dbReference type="RefSeq" id="WP_261403951.1">
    <property type="nucleotide sequence ID" value="NZ_CP081869.1"/>
</dbReference>
<evidence type="ECO:0000256" key="1">
    <source>
        <dbReference type="SAM" id="MobiDB-lite"/>
    </source>
</evidence>